<dbReference type="EMBL" id="JBBNGJ010000009">
    <property type="protein sequence ID" value="MEQ2593541.1"/>
    <property type="molecule type" value="Genomic_DNA"/>
</dbReference>
<evidence type="ECO:0000313" key="5">
    <source>
        <dbReference type="Proteomes" id="UP001494672"/>
    </source>
</evidence>
<dbReference type="Pfam" id="PF09233">
    <property type="entry name" value="Endonuc-EcoRV"/>
    <property type="match status" value="1"/>
</dbReference>
<evidence type="ECO:0000313" key="4">
    <source>
        <dbReference type="EMBL" id="MEQ2593541.1"/>
    </source>
</evidence>
<dbReference type="CDD" id="cd22323">
    <property type="entry name" value="EcoRV-like"/>
    <property type="match status" value="1"/>
</dbReference>
<dbReference type="InterPro" id="IPR037057">
    <property type="entry name" value="DNA_rep_MutH/T2_RE_sf"/>
</dbReference>
<keyword evidence="3" id="KW-0378">Hydrolase</keyword>
<evidence type="ECO:0000256" key="1">
    <source>
        <dbReference type="ARBA" id="ARBA00022722"/>
    </source>
</evidence>
<dbReference type="RefSeq" id="WP_349093395.1">
    <property type="nucleotide sequence ID" value="NZ_JBBNGJ010000009.1"/>
</dbReference>
<keyword evidence="2 4" id="KW-0255">Endonuclease</keyword>
<dbReference type="InterPro" id="IPR011335">
    <property type="entry name" value="Restrct_endonuc-II-like"/>
</dbReference>
<organism evidence="4 5">
    <name type="scientific">Coprococcus aceti</name>
    <dbReference type="NCBI Taxonomy" id="2981786"/>
    <lineage>
        <taxon>Bacteria</taxon>
        <taxon>Bacillati</taxon>
        <taxon>Bacillota</taxon>
        <taxon>Clostridia</taxon>
        <taxon>Lachnospirales</taxon>
        <taxon>Lachnospiraceae</taxon>
        <taxon>Coprococcus</taxon>
    </lineage>
</organism>
<keyword evidence="5" id="KW-1185">Reference proteome</keyword>
<dbReference type="InterPro" id="IPR015314">
    <property type="entry name" value="Restrct_endonuc_II_EcoRV"/>
</dbReference>
<comment type="caution">
    <text evidence="4">The sequence shown here is derived from an EMBL/GenBank/DDBJ whole genome shotgun (WGS) entry which is preliminary data.</text>
</comment>
<name>A0ABV1IBD9_9FIRM</name>
<evidence type="ECO:0000256" key="3">
    <source>
        <dbReference type="ARBA" id="ARBA00022801"/>
    </source>
</evidence>
<dbReference type="Gene3D" id="3.40.600.10">
    <property type="entry name" value="DNA mismatch repair MutH/Restriction endonuclease, type II"/>
    <property type="match status" value="1"/>
</dbReference>
<dbReference type="GO" id="GO:0004519">
    <property type="term" value="F:endonuclease activity"/>
    <property type="evidence" value="ECO:0007669"/>
    <property type="project" value="UniProtKB-KW"/>
</dbReference>
<accession>A0ABV1IBD9</accession>
<sequence>MGLDFIRLFNKKLEEKDIDWEVSALASPDGKLFSLGSDSKLIGRIFELISYNILQEIADENGLILYPSQQQTVYPDFTLMKSEADTEKIAVDIKTTYRKFLKNGQPSGYVFTLGSFASYMRDGKKNISFPYDQYAKHYVIGFVYTRNDNASEGQMFDIKDLGKLPVPYKDVEVFVQEKYKISGDKPGSGNTENIGSFKTNRMEYLVNGEGPFSGLGIDIYEDYWAGYKKYRGELTYTSLDGYFDVQEEQGNDIARLKRNYEYWKKTHK</sequence>
<dbReference type="Proteomes" id="UP001494672">
    <property type="component" value="Unassembled WGS sequence"/>
</dbReference>
<proteinExistence type="predicted"/>
<keyword evidence="1" id="KW-0540">Nuclease</keyword>
<protein>
    <submittedName>
        <fullName evidence="4">Type II restriction endonuclease</fullName>
    </submittedName>
</protein>
<evidence type="ECO:0000256" key="2">
    <source>
        <dbReference type="ARBA" id="ARBA00022759"/>
    </source>
</evidence>
<reference evidence="4 5" key="1">
    <citation type="submission" date="2024-04" db="EMBL/GenBank/DDBJ databases">
        <title>Human intestinal bacterial collection.</title>
        <authorList>
            <person name="Pauvert C."/>
            <person name="Hitch T.C.A."/>
            <person name="Clavel T."/>
        </authorList>
    </citation>
    <scope>NUCLEOTIDE SEQUENCE [LARGE SCALE GENOMIC DNA]</scope>
    <source>
        <strain evidence="4 5">CLA-AA-H181</strain>
    </source>
</reference>
<gene>
    <name evidence="4" type="ORF">AAAU18_11530</name>
</gene>
<dbReference type="SUPFAM" id="SSF52980">
    <property type="entry name" value="Restriction endonuclease-like"/>
    <property type="match status" value="1"/>
</dbReference>